<dbReference type="AlphaFoldDB" id="A0A9X1X5R7"/>
<keyword evidence="4" id="KW-1185">Reference proteome</keyword>
<feature type="compositionally biased region" description="Basic and acidic residues" evidence="1">
    <location>
        <begin position="59"/>
        <end position="72"/>
    </location>
</feature>
<evidence type="ECO:0000256" key="1">
    <source>
        <dbReference type="SAM" id="MobiDB-lite"/>
    </source>
</evidence>
<proteinExistence type="predicted"/>
<comment type="caution">
    <text evidence="3">The sequence shown here is derived from an EMBL/GenBank/DDBJ whole genome shotgun (WGS) entry which is preliminary data.</text>
</comment>
<accession>A0A9X1X5R7</accession>
<sequence>MKKGDKVTWNWGKGEGEGTIEKKTEKTVEKKIKGADVKRKASKEEPAYEIKTSKGSKVIKSESELSKGSKKK</sequence>
<feature type="domain" description="Hypervirulence associated protein TUDOR" evidence="2">
    <location>
        <begin position="4"/>
        <end position="65"/>
    </location>
</feature>
<organism evidence="3 4">
    <name type="scientific">Mucilaginibacter straminoryzae</name>
    <dbReference type="NCBI Taxonomy" id="2932774"/>
    <lineage>
        <taxon>Bacteria</taxon>
        <taxon>Pseudomonadati</taxon>
        <taxon>Bacteroidota</taxon>
        <taxon>Sphingobacteriia</taxon>
        <taxon>Sphingobacteriales</taxon>
        <taxon>Sphingobacteriaceae</taxon>
        <taxon>Mucilaginibacter</taxon>
    </lineage>
</organism>
<evidence type="ECO:0000313" key="4">
    <source>
        <dbReference type="Proteomes" id="UP001139450"/>
    </source>
</evidence>
<feature type="compositionally biased region" description="Basic and acidic residues" evidence="1">
    <location>
        <begin position="37"/>
        <end position="52"/>
    </location>
</feature>
<dbReference type="Proteomes" id="UP001139450">
    <property type="component" value="Unassembled WGS sequence"/>
</dbReference>
<name>A0A9X1X5R7_9SPHI</name>
<dbReference type="RefSeq" id="WP_245132066.1">
    <property type="nucleotide sequence ID" value="NZ_JALJEJ010000009.1"/>
</dbReference>
<reference evidence="3" key="1">
    <citation type="submission" date="2022-04" db="EMBL/GenBank/DDBJ databases">
        <title>Mucilaginibacter sp. RS28 isolated from freshwater.</title>
        <authorList>
            <person name="Ko S.-R."/>
        </authorList>
    </citation>
    <scope>NUCLEOTIDE SEQUENCE</scope>
    <source>
        <strain evidence="3">RS28</strain>
    </source>
</reference>
<dbReference type="InterPro" id="IPR021331">
    <property type="entry name" value="Hva1_TUDOR"/>
</dbReference>
<dbReference type="EMBL" id="JALJEJ010000009">
    <property type="protein sequence ID" value="MCJ8211448.1"/>
    <property type="molecule type" value="Genomic_DNA"/>
</dbReference>
<evidence type="ECO:0000313" key="3">
    <source>
        <dbReference type="EMBL" id="MCJ8211448.1"/>
    </source>
</evidence>
<evidence type="ECO:0000259" key="2">
    <source>
        <dbReference type="Pfam" id="PF11160"/>
    </source>
</evidence>
<feature type="region of interest" description="Disordered" evidence="1">
    <location>
        <begin position="37"/>
        <end position="72"/>
    </location>
</feature>
<dbReference type="Pfam" id="PF11160">
    <property type="entry name" value="Hva1_TUDOR"/>
    <property type="match status" value="1"/>
</dbReference>
<protein>
    <submittedName>
        <fullName evidence="3">DUF2945 domain-containing protein</fullName>
    </submittedName>
</protein>
<gene>
    <name evidence="3" type="ORF">MUY27_17145</name>
</gene>